<gene>
    <name evidence="9" type="ORF">PSECIP111951_01369</name>
</gene>
<keyword evidence="3 6" id="KW-0812">Transmembrane</keyword>
<dbReference type="Pfam" id="PF12704">
    <property type="entry name" value="MacB_PCD"/>
    <property type="match status" value="2"/>
</dbReference>
<accession>A0ABN8UJ96</accession>
<evidence type="ECO:0000313" key="10">
    <source>
        <dbReference type="Proteomes" id="UP001152485"/>
    </source>
</evidence>
<feature type="transmembrane region" description="Helical" evidence="6">
    <location>
        <begin position="738"/>
        <end position="762"/>
    </location>
</feature>
<feature type="domain" description="ABC3 transporter permease C-terminal" evidence="7">
    <location>
        <begin position="685"/>
        <end position="795"/>
    </location>
</feature>
<evidence type="ECO:0000259" key="8">
    <source>
        <dbReference type="Pfam" id="PF12704"/>
    </source>
</evidence>
<evidence type="ECO:0000313" key="9">
    <source>
        <dbReference type="EMBL" id="CAH9056007.1"/>
    </source>
</evidence>
<feature type="transmembrane region" description="Helical" evidence="6">
    <location>
        <begin position="682"/>
        <end position="704"/>
    </location>
</feature>
<feature type="domain" description="MacB-like periplasmic core" evidence="8">
    <location>
        <begin position="20"/>
        <end position="238"/>
    </location>
</feature>
<reference evidence="9 10" key="1">
    <citation type="submission" date="2022-07" db="EMBL/GenBank/DDBJ databases">
        <authorList>
            <person name="Criscuolo A."/>
        </authorList>
    </citation>
    <scope>NUCLEOTIDE SEQUENCE [LARGE SCALE GENOMIC DNA]</scope>
    <source>
        <strain evidence="10">CIP 111951</strain>
    </source>
</reference>
<evidence type="ECO:0008006" key="11">
    <source>
        <dbReference type="Google" id="ProtNLM"/>
    </source>
</evidence>
<evidence type="ECO:0000256" key="4">
    <source>
        <dbReference type="ARBA" id="ARBA00022989"/>
    </source>
</evidence>
<proteinExistence type="predicted"/>
<dbReference type="PANTHER" id="PTHR30572:SF18">
    <property type="entry name" value="ABC-TYPE MACROLIDE FAMILY EXPORT SYSTEM PERMEASE COMPONENT 2"/>
    <property type="match status" value="1"/>
</dbReference>
<sequence length="805" mass="89711">MLKNFFIIAYRSLFTQKLYSIINILGLAIGLATCITMVVFVESELGYDELIQDHERIYRASVDFTPPNSPAQHFAQAQVYNAERFKAYFSEVEETTRLRAINLPLGHGRDLFINEGVMLADANAIEFFSLEVIKGNSKALNMPNSIVLSESSALMYFATTDVIGQTLQLANRITLKVTAVVKDLPKRTHLNISALVSMATANEFFGDTQWQQDQSFNYFTYLKLAQGASGEALEAKIPTYLEDHVKRGASDMMTFKLMPITDIYLHSHRYGEMKDNGDISTVYSFTIISALILLIASVNFMNLSTASAAKRAKEVGVRKTLGAKKHHLIAQFITEAVLLSYIALFIALALVQASLPLFAEFIGKTLEFNFYYDVSVLAMLLILGLFVGGVSGSYPAFYLSSFKPVKVLKGEVTQGKSGILLRKLLVVLQFSVAVILIIATLVASNQLSYARSIEQGYDREQTIVLQRLYTDEASLQRSALKTQLLTHPNIVNVSASSAFPTGSIVDAYGMTHPQTNTFQTMPVLAVDEDYFTGYQIRFLSGRGFSRDFPADELVMPSEEQSNFSVVLNKKAADSLGYTPQEAIGKQFKAHLTQGSLSIVTIVGVTQDYYFSSLKSAIRPIYHLLQRERGNTLSIKYHGDTALVREFIETTWAALIPGQPIELSHLEDRFEQLYQQEDKELTVFNLFAMLAIFIACLGLFGLASFTTQRRTKEIGIRKVLGASVWDIALLINKEFSKQVLIANVLAWPLAYYIMQQWLASFVYRIELTIIPFLIAAGLAFAIAWLTVGSLSAFAAKARPVESLKYE</sequence>
<feature type="transmembrane region" description="Helical" evidence="6">
    <location>
        <begin position="370"/>
        <end position="399"/>
    </location>
</feature>
<feature type="transmembrane region" description="Helical" evidence="6">
    <location>
        <begin position="768"/>
        <end position="794"/>
    </location>
</feature>
<evidence type="ECO:0000256" key="1">
    <source>
        <dbReference type="ARBA" id="ARBA00004651"/>
    </source>
</evidence>
<dbReference type="EMBL" id="CAMAPD010000005">
    <property type="protein sequence ID" value="CAH9056007.1"/>
    <property type="molecule type" value="Genomic_DNA"/>
</dbReference>
<dbReference type="PANTHER" id="PTHR30572">
    <property type="entry name" value="MEMBRANE COMPONENT OF TRANSPORTER-RELATED"/>
    <property type="match status" value="1"/>
</dbReference>
<evidence type="ECO:0000259" key="7">
    <source>
        <dbReference type="Pfam" id="PF02687"/>
    </source>
</evidence>
<dbReference type="Pfam" id="PF02687">
    <property type="entry name" value="FtsX"/>
    <property type="match status" value="2"/>
</dbReference>
<comment type="subcellular location">
    <subcellularLocation>
        <location evidence="1">Cell membrane</location>
        <topology evidence="1">Multi-pass membrane protein</topology>
    </subcellularLocation>
</comment>
<protein>
    <recommendedName>
        <fullName evidence="11">ABC transporter permease</fullName>
    </recommendedName>
</protein>
<dbReference type="InterPro" id="IPR003838">
    <property type="entry name" value="ABC3_permease_C"/>
</dbReference>
<feature type="domain" description="ABC3 transporter permease C-terminal" evidence="7">
    <location>
        <begin position="287"/>
        <end position="401"/>
    </location>
</feature>
<keyword evidence="2" id="KW-1003">Cell membrane</keyword>
<evidence type="ECO:0000256" key="3">
    <source>
        <dbReference type="ARBA" id="ARBA00022692"/>
    </source>
</evidence>
<keyword evidence="4 6" id="KW-1133">Transmembrane helix</keyword>
<dbReference type="Proteomes" id="UP001152485">
    <property type="component" value="Unassembled WGS sequence"/>
</dbReference>
<feature type="transmembrane region" description="Helical" evidence="6">
    <location>
        <begin position="21"/>
        <end position="41"/>
    </location>
</feature>
<feature type="domain" description="MacB-like periplasmic core" evidence="8">
    <location>
        <begin position="431"/>
        <end position="619"/>
    </location>
</feature>
<keyword evidence="5 6" id="KW-0472">Membrane</keyword>
<evidence type="ECO:0000256" key="5">
    <source>
        <dbReference type="ARBA" id="ARBA00023136"/>
    </source>
</evidence>
<feature type="transmembrane region" description="Helical" evidence="6">
    <location>
        <begin position="282"/>
        <end position="303"/>
    </location>
</feature>
<evidence type="ECO:0000256" key="2">
    <source>
        <dbReference type="ARBA" id="ARBA00022475"/>
    </source>
</evidence>
<feature type="transmembrane region" description="Helical" evidence="6">
    <location>
        <begin position="328"/>
        <end position="350"/>
    </location>
</feature>
<evidence type="ECO:0000256" key="6">
    <source>
        <dbReference type="SAM" id="Phobius"/>
    </source>
</evidence>
<comment type="caution">
    <text evidence="9">The sequence shown here is derived from an EMBL/GenBank/DDBJ whole genome shotgun (WGS) entry which is preliminary data.</text>
</comment>
<organism evidence="9 10">
    <name type="scientific">Pseudoalteromonas holothuriae</name>
    <dbReference type="NCBI Taxonomy" id="2963714"/>
    <lineage>
        <taxon>Bacteria</taxon>
        <taxon>Pseudomonadati</taxon>
        <taxon>Pseudomonadota</taxon>
        <taxon>Gammaproteobacteria</taxon>
        <taxon>Alteromonadales</taxon>
        <taxon>Pseudoalteromonadaceae</taxon>
        <taxon>Pseudoalteromonas</taxon>
    </lineage>
</organism>
<feature type="transmembrane region" description="Helical" evidence="6">
    <location>
        <begin position="420"/>
        <end position="443"/>
    </location>
</feature>
<name>A0ABN8UJ96_9GAMM</name>
<dbReference type="RefSeq" id="WP_261592537.1">
    <property type="nucleotide sequence ID" value="NZ_CAMAPD010000005.1"/>
</dbReference>
<dbReference type="InterPro" id="IPR050250">
    <property type="entry name" value="Macrolide_Exporter_MacB"/>
</dbReference>
<dbReference type="InterPro" id="IPR025857">
    <property type="entry name" value="MacB_PCD"/>
</dbReference>